<protein>
    <submittedName>
        <fullName evidence="5">FAD binding domain-containing protein</fullName>
    </submittedName>
</protein>
<dbReference type="Gene3D" id="3.30.390.50">
    <property type="entry name" value="CO dehydrogenase flavoprotein, C-terminal domain"/>
    <property type="match status" value="1"/>
</dbReference>
<dbReference type="PANTHER" id="PTHR42659">
    <property type="entry name" value="XANTHINE DEHYDROGENASE SUBUNIT C-RELATED"/>
    <property type="match status" value="1"/>
</dbReference>
<dbReference type="EMBL" id="CP067421">
    <property type="protein sequence ID" value="QQP92801.1"/>
    <property type="molecule type" value="Genomic_DNA"/>
</dbReference>
<dbReference type="PANTHER" id="PTHR42659:SF2">
    <property type="entry name" value="XANTHINE DEHYDROGENASE SUBUNIT C-RELATED"/>
    <property type="match status" value="1"/>
</dbReference>
<geneLocation type="plasmid" evidence="5 6">
    <name>pTT6-1</name>
</geneLocation>
<dbReference type="InterPro" id="IPR016167">
    <property type="entry name" value="FAD-bd_PCMH_sub1"/>
</dbReference>
<gene>
    <name evidence="5" type="ORF">IGS68_30620</name>
</gene>
<dbReference type="Pfam" id="PF00941">
    <property type="entry name" value="FAD_binding_5"/>
    <property type="match status" value="1"/>
</dbReference>
<keyword evidence="2" id="KW-0274">FAD</keyword>
<dbReference type="PROSITE" id="PS51387">
    <property type="entry name" value="FAD_PCMH"/>
    <property type="match status" value="1"/>
</dbReference>
<dbReference type="Proteomes" id="UP000595197">
    <property type="component" value="Plasmid pTT6-1"/>
</dbReference>
<evidence type="ECO:0000313" key="5">
    <source>
        <dbReference type="EMBL" id="QQP92801.1"/>
    </source>
</evidence>
<keyword evidence="6" id="KW-1185">Reference proteome</keyword>
<evidence type="ECO:0000256" key="2">
    <source>
        <dbReference type="ARBA" id="ARBA00022827"/>
    </source>
</evidence>
<dbReference type="InterPro" id="IPR036683">
    <property type="entry name" value="CO_DH_flav_C_dom_sf"/>
</dbReference>
<dbReference type="RefSeq" id="WP_201081992.1">
    <property type="nucleotide sequence ID" value="NZ_CP067421.1"/>
</dbReference>
<evidence type="ECO:0000256" key="3">
    <source>
        <dbReference type="ARBA" id="ARBA00023002"/>
    </source>
</evidence>
<dbReference type="InterPro" id="IPR036318">
    <property type="entry name" value="FAD-bd_PCMH-like_sf"/>
</dbReference>
<name>A0ABX7BEH9_9PROT</name>
<evidence type="ECO:0000313" key="6">
    <source>
        <dbReference type="Proteomes" id="UP000595197"/>
    </source>
</evidence>
<organism evidence="5 6">
    <name type="scientific">Skermanella cutis</name>
    <dbReference type="NCBI Taxonomy" id="2775420"/>
    <lineage>
        <taxon>Bacteria</taxon>
        <taxon>Pseudomonadati</taxon>
        <taxon>Pseudomonadota</taxon>
        <taxon>Alphaproteobacteria</taxon>
        <taxon>Rhodospirillales</taxon>
        <taxon>Azospirillaceae</taxon>
        <taxon>Skermanella</taxon>
    </lineage>
</organism>
<sequence length="276" mass="28733">MKPAPFDLTTARDAAEAAALTGDGSPEARIVAGGQSLGPMLNLRLARPAHLVDISRAADLRAVTDEGDRLLYGAAVTHAEIEDGAVPDATGGWLREIAGRIAYRAVRNRGTLGGSLVHADPAADWVVTLTALGAEAVVADPAGAVRVEPLATFIAGPFATTLRRGEILTGVRIAKRGPQARWGYWKFTRKVGEFAKASAAVLIDDRTGEVRLVAGAIERPPILLPDAGAVLSGTLSAEEALRRALPDRPARTLALHAVALREAIAIAAGRPHRGAA</sequence>
<dbReference type="Gene3D" id="3.30.465.10">
    <property type="match status" value="1"/>
</dbReference>
<dbReference type="SUPFAM" id="SSF56176">
    <property type="entry name" value="FAD-binding/transporter-associated domain-like"/>
    <property type="match status" value="1"/>
</dbReference>
<evidence type="ECO:0000259" key="4">
    <source>
        <dbReference type="PROSITE" id="PS51387"/>
    </source>
</evidence>
<dbReference type="InterPro" id="IPR016169">
    <property type="entry name" value="FAD-bd_PCMH_sub2"/>
</dbReference>
<feature type="domain" description="FAD-binding PCMH-type" evidence="4">
    <location>
        <begin position="1"/>
        <end position="178"/>
    </location>
</feature>
<keyword evidence="5" id="KW-0614">Plasmid</keyword>
<evidence type="ECO:0000256" key="1">
    <source>
        <dbReference type="ARBA" id="ARBA00022630"/>
    </source>
</evidence>
<dbReference type="InterPro" id="IPR051312">
    <property type="entry name" value="Diverse_Substr_Oxidored"/>
</dbReference>
<dbReference type="Gene3D" id="3.30.43.10">
    <property type="entry name" value="Uridine Diphospho-n-acetylenolpyruvylglucosamine Reductase, domain 2"/>
    <property type="match status" value="1"/>
</dbReference>
<dbReference type="SUPFAM" id="SSF55447">
    <property type="entry name" value="CO dehydrogenase flavoprotein C-terminal domain-like"/>
    <property type="match status" value="1"/>
</dbReference>
<dbReference type="InterPro" id="IPR002346">
    <property type="entry name" value="Mopterin_DH_FAD-bd"/>
</dbReference>
<reference evidence="5" key="1">
    <citation type="submission" date="2021-02" db="EMBL/GenBank/DDBJ databases">
        <title>Skermanella TT6 skin isolate.</title>
        <authorList>
            <person name="Lee K."/>
            <person name="Ganzorig M."/>
        </authorList>
    </citation>
    <scope>NUCLEOTIDE SEQUENCE</scope>
    <source>
        <strain evidence="5">TT6</strain>
    </source>
</reference>
<dbReference type="InterPro" id="IPR016166">
    <property type="entry name" value="FAD-bd_PCMH"/>
</dbReference>
<keyword evidence="1" id="KW-0285">Flavoprotein</keyword>
<accession>A0ABX7BEH9</accession>
<proteinExistence type="predicted"/>
<keyword evidence="3" id="KW-0560">Oxidoreductase</keyword>